<dbReference type="GO" id="GO:0043190">
    <property type="term" value="C:ATP-binding cassette (ABC) transporter complex"/>
    <property type="evidence" value="ECO:0007669"/>
    <property type="project" value="InterPro"/>
</dbReference>
<feature type="domain" description="Solute-binding protein family 5" evidence="7">
    <location>
        <begin position="107"/>
        <end position="480"/>
    </location>
</feature>
<evidence type="ECO:0000256" key="6">
    <source>
        <dbReference type="SAM" id="SignalP"/>
    </source>
</evidence>
<evidence type="ECO:0000256" key="4">
    <source>
        <dbReference type="ARBA" id="ARBA00022729"/>
    </source>
</evidence>
<evidence type="ECO:0000313" key="9">
    <source>
        <dbReference type="Proteomes" id="UP001235874"/>
    </source>
</evidence>
<name>A0AAJ6I0B5_9ACTN</name>
<proteinExistence type="inferred from homology"/>
<dbReference type="RefSeq" id="WP_157552333.1">
    <property type="nucleotide sequence ID" value="NZ_CP130472.1"/>
</dbReference>
<feature type="signal peptide" evidence="6">
    <location>
        <begin position="1"/>
        <end position="26"/>
    </location>
</feature>
<keyword evidence="3" id="KW-0813">Transport</keyword>
<feature type="chain" id="PRO_5042582976" evidence="6">
    <location>
        <begin position="27"/>
        <end position="558"/>
    </location>
</feature>
<dbReference type="GO" id="GO:0015833">
    <property type="term" value="P:peptide transport"/>
    <property type="evidence" value="ECO:0007669"/>
    <property type="project" value="TreeGrafter"/>
</dbReference>
<dbReference type="PANTHER" id="PTHR30290:SF9">
    <property type="entry name" value="OLIGOPEPTIDE-BINDING PROTEIN APPA"/>
    <property type="match status" value="1"/>
</dbReference>
<evidence type="ECO:0000256" key="5">
    <source>
        <dbReference type="SAM" id="MobiDB-lite"/>
    </source>
</evidence>
<dbReference type="InterPro" id="IPR000914">
    <property type="entry name" value="SBP_5_dom"/>
</dbReference>
<dbReference type="InterPro" id="IPR030678">
    <property type="entry name" value="Peptide/Ni-bd"/>
</dbReference>
<dbReference type="CDD" id="cd00995">
    <property type="entry name" value="PBP2_NikA_DppA_OppA_like"/>
    <property type="match status" value="1"/>
</dbReference>
<evidence type="ECO:0000256" key="2">
    <source>
        <dbReference type="ARBA" id="ARBA00005695"/>
    </source>
</evidence>
<dbReference type="GO" id="GO:1904680">
    <property type="term" value="F:peptide transmembrane transporter activity"/>
    <property type="evidence" value="ECO:0007669"/>
    <property type="project" value="TreeGrafter"/>
</dbReference>
<comment type="similarity">
    <text evidence="2">Belongs to the bacterial solute-binding protein 5 family.</text>
</comment>
<dbReference type="PROSITE" id="PS51257">
    <property type="entry name" value="PROKAR_LIPOPROTEIN"/>
    <property type="match status" value="1"/>
</dbReference>
<dbReference type="SUPFAM" id="SSF53850">
    <property type="entry name" value="Periplasmic binding protein-like II"/>
    <property type="match status" value="1"/>
</dbReference>
<dbReference type="EMBL" id="CP130472">
    <property type="protein sequence ID" value="WLS48265.1"/>
    <property type="molecule type" value="Genomic_DNA"/>
</dbReference>
<evidence type="ECO:0000259" key="7">
    <source>
        <dbReference type="Pfam" id="PF00496"/>
    </source>
</evidence>
<dbReference type="InterPro" id="IPR039424">
    <property type="entry name" value="SBP_5"/>
</dbReference>
<dbReference type="Gene3D" id="3.40.190.10">
    <property type="entry name" value="Periplasmic binding protein-like II"/>
    <property type="match status" value="1"/>
</dbReference>
<dbReference type="KEGG" id="mprn:Q3V37_14145"/>
<dbReference type="Gene3D" id="3.10.105.10">
    <property type="entry name" value="Dipeptide-binding Protein, Domain 3"/>
    <property type="match status" value="1"/>
</dbReference>
<comment type="subcellular location">
    <subcellularLocation>
        <location evidence="1">Cell membrane</location>
        <topology evidence="1">Lipid-anchor</topology>
    </subcellularLocation>
</comment>
<dbReference type="InterPro" id="IPR023765">
    <property type="entry name" value="SBP_5_CS"/>
</dbReference>
<dbReference type="GO" id="GO:0042597">
    <property type="term" value="C:periplasmic space"/>
    <property type="evidence" value="ECO:0007669"/>
    <property type="project" value="UniProtKB-ARBA"/>
</dbReference>
<dbReference type="Proteomes" id="UP001235874">
    <property type="component" value="Chromosome"/>
</dbReference>
<dbReference type="Pfam" id="PF00496">
    <property type="entry name" value="SBP_bac_5"/>
    <property type="match status" value="1"/>
</dbReference>
<evidence type="ECO:0000313" key="8">
    <source>
        <dbReference type="EMBL" id="WLS48265.1"/>
    </source>
</evidence>
<feature type="region of interest" description="Disordered" evidence="5">
    <location>
        <begin position="36"/>
        <end position="57"/>
    </location>
</feature>
<dbReference type="PROSITE" id="PS01040">
    <property type="entry name" value="SBP_BACTERIAL_5"/>
    <property type="match status" value="1"/>
</dbReference>
<dbReference type="PIRSF" id="PIRSF002741">
    <property type="entry name" value="MppA"/>
    <property type="match status" value="1"/>
</dbReference>
<reference evidence="8 9" key="1">
    <citation type="submission" date="2023-07" db="EMBL/GenBank/DDBJ databases">
        <title>Micromonospora profundi TRM 95458 converts glycerol to a new osmotic compound.</title>
        <authorList>
            <person name="Lu D."/>
        </authorList>
    </citation>
    <scope>NUCLEOTIDE SEQUENCE [LARGE SCALE GENOMIC DNA]</scope>
    <source>
        <strain evidence="8 9">TRM95458</strain>
    </source>
</reference>
<evidence type="ECO:0000256" key="1">
    <source>
        <dbReference type="ARBA" id="ARBA00004193"/>
    </source>
</evidence>
<gene>
    <name evidence="8" type="ORF">Q3V37_14145</name>
</gene>
<protein>
    <submittedName>
        <fullName evidence="8">ABC transporter substrate-binding protein</fullName>
    </submittedName>
</protein>
<dbReference type="PANTHER" id="PTHR30290">
    <property type="entry name" value="PERIPLASMIC BINDING COMPONENT OF ABC TRANSPORTER"/>
    <property type="match status" value="1"/>
</dbReference>
<dbReference type="AlphaFoldDB" id="A0AAJ6I0B5"/>
<evidence type="ECO:0000256" key="3">
    <source>
        <dbReference type="ARBA" id="ARBA00022448"/>
    </source>
</evidence>
<accession>A0AAJ6I0B5</accession>
<keyword evidence="9" id="KW-1185">Reference proteome</keyword>
<keyword evidence="4 6" id="KW-0732">Signal</keyword>
<organism evidence="8 9">
    <name type="scientific">Micromonospora profundi</name>
    <dbReference type="NCBI Taxonomy" id="1420889"/>
    <lineage>
        <taxon>Bacteria</taxon>
        <taxon>Bacillati</taxon>
        <taxon>Actinomycetota</taxon>
        <taxon>Actinomycetes</taxon>
        <taxon>Micromonosporales</taxon>
        <taxon>Micromonosporaceae</taxon>
        <taxon>Micromonospora</taxon>
    </lineage>
</organism>
<sequence>MKEISSTPFSRRRALFLGLSSAAALALTSCRGADTSTGTGDNIDALSRDGGPGDGPPAGVQLAATQVATIAVSNLSSSVDPMVVVSGGARRFDMYESLVDTHPSTGEPRPFLATQWKQVDDRTWQFTLREGVKFHDGTPMTAEDVVFSFQRASTPGYGIATHFSTMESSRIVDEKTIELVTKTPDVLILKRLAQVAILPKKYYEGLGSDQKTRDAAFAKAPIGTGPYKFVSYASDKAVVKKAGDTTWRKPTLEEITFLLVTDAGTQLNSFLAGDVHYINIQPLNNLPTLTNAGATLIELTKGNDLGAFMDSVDNKGKPKTGPMGDKRVRQALQYALNKQELVKDVLQGRTVADDGQLIGKGLPGYTDTVKDYPYDVEKAKSLLDEAGYPVKADGTRFTITMASAFAGTGSVRRLIGEWMQSSISKLGIKVEFTALTDTALQLEYFYNTKQRPDIYHFGLFTRPYMDAARAYSRFISTSGSYHMANPEFDEMYKQQLGEQDPAKRQAILAKMTELFHEESCFLFACGDVWIDAGAKNLKGLVQCDVQTEQYYDRLYLTA</sequence>